<keyword evidence="3" id="KW-1185">Reference proteome</keyword>
<dbReference type="Proteomes" id="UP001284094">
    <property type="component" value="Unassembled WGS sequence"/>
</dbReference>
<reference evidence="2 3" key="1">
    <citation type="journal article" date="2024" name="Syst. Appl. Microbiol.">
        <title>Evidence for the occurrence of Acinetobacter faecalis in cattle feces and its emended description.</title>
        <authorList>
            <person name="Kyselkova M."/>
            <person name="Xanthopoulou K."/>
            <person name="Shestivska V."/>
            <person name="Spanelova P."/>
            <person name="Maixnerova M."/>
            <person name="Higgins P.G."/>
            <person name="Nemec A."/>
        </authorList>
    </citation>
    <scope>NUCLEOTIDE SEQUENCE [LARGE SCALE GENOMIC DNA]</scope>
    <source>
        <strain evidence="2 3">ANC 7225</strain>
    </source>
</reference>
<organism evidence="2 3">
    <name type="scientific">Acinetobacter faecalis</name>
    <dbReference type="NCBI Taxonomy" id="2665161"/>
    <lineage>
        <taxon>Bacteria</taxon>
        <taxon>Pseudomonadati</taxon>
        <taxon>Pseudomonadota</taxon>
        <taxon>Gammaproteobacteria</taxon>
        <taxon>Moraxellales</taxon>
        <taxon>Moraxellaceae</taxon>
        <taxon>Acinetobacter</taxon>
    </lineage>
</organism>
<dbReference type="EMBL" id="JAXHPO010000050">
    <property type="protein sequence ID" value="MDY6551118.1"/>
    <property type="molecule type" value="Genomic_DNA"/>
</dbReference>
<evidence type="ECO:0000256" key="1">
    <source>
        <dbReference type="SAM" id="MobiDB-lite"/>
    </source>
</evidence>
<gene>
    <name evidence="2" type="ORF">SKM48_10230</name>
</gene>
<evidence type="ECO:0000313" key="2">
    <source>
        <dbReference type="EMBL" id="MDY6551118.1"/>
    </source>
</evidence>
<feature type="region of interest" description="Disordered" evidence="1">
    <location>
        <begin position="456"/>
        <end position="527"/>
    </location>
</feature>
<evidence type="ECO:0000313" key="3">
    <source>
        <dbReference type="Proteomes" id="UP001284094"/>
    </source>
</evidence>
<feature type="compositionally biased region" description="Polar residues" evidence="1">
    <location>
        <begin position="488"/>
        <end position="498"/>
    </location>
</feature>
<sequence length="631" mass="70863">MNSELSLNFLPNMAGEAEGLGDAGIETFRGSPYVSVARETAQNSRDARNNENAPIILKINKFGIKSQNLPAIEDFKKAVLQCLKKSNVRGSEKEKEFFQHALNVLSKDEIQILSVEDFNTKGVAGPCEEGKPFHALVKADGVSIKADVDSGGSFGIGKSAMYACSDIQTVYYSTKYQDEQGIKSLFMGKTLFMSHQGEDGTEYGRKGYLSAANYMPIDSFNGLADCFQRNELGTSIFSICARETQNEWYFDVLVALIINFFGAVYRGDMEFEVDNGNIKLNKHNIAYWFNNEKLQEAVKSLQMQEKFEVSKKLFNCLNDQITVAETINIPNLGEVKIHVLVREKMGYTVGIIRNGMYITNNLSNFNESFKRFPLYREFTALVEPIDKESSEWFKRLENPSHDSLSADRITDPKKRKLGQKLFKELASSIRDVIKKLAKTEIKESLELNELNDFFKTDGSDKTSAIGPIKKIGHNAPTPIKKVKKTRQHSLASQEGNSENPNPNPNPNQNPNQNPNPNPNLNPNRKPIKSQPIFLENERNLLVDQSNKQKRRLLFNSPVNGIVNIRILAAGLSTTEHLEVAVSDRGNLINGDLQVSCKKGERIRMDIEFITEYEGPLEIEAVHLVNAIEESL</sequence>
<dbReference type="RefSeq" id="WP_321104387.1">
    <property type="nucleotide sequence ID" value="NZ_JAXHPO010000050.1"/>
</dbReference>
<protein>
    <submittedName>
        <fullName evidence="2">Uncharacterized protein</fullName>
    </submittedName>
</protein>
<name>A0ABU5GKQ5_9GAMM</name>
<feature type="compositionally biased region" description="Pro residues" evidence="1">
    <location>
        <begin position="501"/>
        <end position="519"/>
    </location>
</feature>
<comment type="caution">
    <text evidence="2">The sequence shown here is derived from an EMBL/GenBank/DDBJ whole genome shotgun (WGS) entry which is preliminary data.</text>
</comment>
<proteinExistence type="predicted"/>
<accession>A0ABU5GKQ5</accession>